<dbReference type="InterPro" id="IPR036291">
    <property type="entry name" value="NAD(P)-bd_dom_sf"/>
</dbReference>
<dbReference type="CDD" id="cd05269">
    <property type="entry name" value="TMR_SDR_a"/>
    <property type="match status" value="1"/>
</dbReference>
<dbReference type="Proteomes" id="UP000474967">
    <property type="component" value="Unassembled WGS sequence"/>
</dbReference>
<organism evidence="2 3">
    <name type="scientific">Leifsonia tongyongensis</name>
    <dbReference type="NCBI Taxonomy" id="1268043"/>
    <lineage>
        <taxon>Bacteria</taxon>
        <taxon>Bacillati</taxon>
        <taxon>Actinomycetota</taxon>
        <taxon>Actinomycetes</taxon>
        <taxon>Micrococcales</taxon>
        <taxon>Microbacteriaceae</taxon>
        <taxon>Leifsonia</taxon>
    </lineage>
</organism>
<evidence type="ECO:0000313" key="3">
    <source>
        <dbReference type="Proteomes" id="UP000474967"/>
    </source>
</evidence>
<dbReference type="RefSeq" id="WP_163290676.1">
    <property type="nucleotide sequence ID" value="NZ_JAAGWY010000003.1"/>
</dbReference>
<accession>A0A6L9Y0S2</accession>
<proteinExistence type="predicted"/>
<comment type="caution">
    <text evidence="2">The sequence shown here is derived from an EMBL/GenBank/DDBJ whole genome shotgun (WGS) entry which is preliminary data.</text>
</comment>
<dbReference type="PANTHER" id="PTHR47129">
    <property type="entry name" value="QUINONE OXIDOREDUCTASE 2"/>
    <property type="match status" value="1"/>
</dbReference>
<gene>
    <name evidence="2" type="ORF">G3T36_15365</name>
</gene>
<keyword evidence="3" id="KW-1185">Reference proteome</keyword>
<evidence type="ECO:0000313" key="2">
    <source>
        <dbReference type="EMBL" id="NEN07240.1"/>
    </source>
</evidence>
<dbReference type="Gene3D" id="3.90.25.10">
    <property type="entry name" value="UDP-galactose 4-epimerase, domain 1"/>
    <property type="match status" value="1"/>
</dbReference>
<sequence>MTILVTGATGQLGRLVIDHLIARGVDPATIRAAGRNPDKLAEFASRGIQTAVIDFEVPGTLVPAFAGVDALLFVSGSEVGKRMPQHRNAIDAAVAAGVGRIVYTSAPHADTTELPVAPEHKATEALLAASGLPVTVLRNNWYTENYVAPLEQARETGTVVSSAGDGRIGSATRNDYADAAAVVLSTPGHEGKVYELAGDVAWSFDDLAAAFSEIIGSEVVYTPVEPEEYARILRDAGLDEGTVGFVVALDQATRDGALADVTGDLSALIGHPTTSLVDGLRAAIA</sequence>
<dbReference type="AlphaFoldDB" id="A0A6L9Y0S2"/>
<dbReference type="InterPro" id="IPR052718">
    <property type="entry name" value="NmrA-type_oxidoreductase"/>
</dbReference>
<name>A0A6L9Y0S2_9MICO</name>
<evidence type="ECO:0000259" key="1">
    <source>
        <dbReference type="Pfam" id="PF13460"/>
    </source>
</evidence>
<protein>
    <submittedName>
        <fullName evidence="2">SDR family oxidoreductase</fullName>
    </submittedName>
</protein>
<dbReference type="SUPFAM" id="SSF51735">
    <property type="entry name" value="NAD(P)-binding Rossmann-fold domains"/>
    <property type="match status" value="1"/>
</dbReference>
<dbReference type="Gene3D" id="3.40.50.720">
    <property type="entry name" value="NAD(P)-binding Rossmann-like Domain"/>
    <property type="match status" value="1"/>
</dbReference>
<dbReference type="InterPro" id="IPR016040">
    <property type="entry name" value="NAD(P)-bd_dom"/>
</dbReference>
<dbReference type="EMBL" id="JAAGWY010000003">
    <property type="protein sequence ID" value="NEN07240.1"/>
    <property type="molecule type" value="Genomic_DNA"/>
</dbReference>
<feature type="domain" description="NAD(P)-binding" evidence="1">
    <location>
        <begin position="7"/>
        <end position="187"/>
    </location>
</feature>
<reference evidence="2 3" key="1">
    <citation type="journal article" date="2014" name="J. Microbiol.">
        <title>Diaminobutyricibacter tongyongensis gen. nov., sp. nov. and Homoserinibacter gongjuensis gen. nov., sp. nov. belong to the family Microbacteriaceae.</title>
        <authorList>
            <person name="Kim S.J."/>
            <person name="Ahn J.H."/>
            <person name="Weon H.Y."/>
            <person name="Hamada M."/>
            <person name="Suzuki K."/>
            <person name="Kwon S.W."/>
        </authorList>
    </citation>
    <scope>NUCLEOTIDE SEQUENCE [LARGE SCALE GENOMIC DNA]</scope>
    <source>
        <strain evidence="2 3">NBRC 108724</strain>
    </source>
</reference>
<dbReference type="PANTHER" id="PTHR47129:SF1">
    <property type="entry name" value="NMRA-LIKE DOMAIN-CONTAINING PROTEIN"/>
    <property type="match status" value="1"/>
</dbReference>
<dbReference type="Pfam" id="PF13460">
    <property type="entry name" value="NAD_binding_10"/>
    <property type="match status" value="1"/>
</dbReference>